<name>A0A1W6Z9K6_9BORD</name>
<dbReference type="EMBL" id="CP021111">
    <property type="protein sequence ID" value="ARP93840.1"/>
    <property type="molecule type" value="Genomic_DNA"/>
</dbReference>
<proteinExistence type="predicted"/>
<evidence type="ECO:0000313" key="8">
    <source>
        <dbReference type="Proteomes" id="UP000194161"/>
    </source>
</evidence>
<dbReference type="CDD" id="cd17393">
    <property type="entry name" value="MFS_MosC_like"/>
    <property type="match status" value="1"/>
</dbReference>
<accession>A0A1W6Z9K6</accession>
<feature type="transmembrane region" description="Helical" evidence="5">
    <location>
        <begin position="77"/>
        <end position="95"/>
    </location>
</feature>
<dbReference type="InterPro" id="IPR051788">
    <property type="entry name" value="MFS_Transporter"/>
</dbReference>
<feature type="transmembrane region" description="Helical" evidence="5">
    <location>
        <begin position="48"/>
        <end position="65"/>
    </location>
</feature>
<gene>
    <name evidence="7" type="ORF">CAL15_05235</name>
</gene>
<feature type="transmembrane region" description="Helical" evidence="5">
    <location>
        <begin position="277"/>
        <end position="296"/>
    </location>
</feature>
<dbReference type="RefSeq" id="WP_086077613.1">
    <property type="nucleotide sequence ID" value="NZ_CP021111.1"/>
</dbReference>
<dbReference type="KEGG" id="bgm:CAL15_05235"/>
<evidence type="ECO:0000256" key="1">
    <source>
        <dbReference type="ARBA" id="ARBA00004141"/>
    </source>
</evidence>
<evidence type="ECO:0000256" key="5">
    <source>
        <dbReference type="SAM" id="Phobius"/>
    </source>
</evidence>
<dbReference type="AlphaFoldDB" id="A0A1W6Z9K6"/>
<evidence type="ECO:0000259" key="6">
    <source>
        <dbReference type="PROSITE" id="PS50850"/>
    </source>
</evidence>
<feature type="transmembrane region" description="Helical" evidence="5">
    <location>
        <begin position="329"/>
        <end position="349"/>
    </location>
</feature>
<dbReference type="SUPFAM" id="SSF103473">
    <property type="entry name" value="MFS general substrate transporter"/>
    <property type="match status" value="1"/>
</dbReference>
<organism evidence="7 8">
    <name type="scientific">Bordetella genomosp. 13</name>
    <dbReference type="NCBI Taxonomy" id="463040"/>
    <lineage>
        <taxon>Bacteria</taxon>
        <taxon>Pseudomonadati</taxon>
        <taxon>Pseudomonadota</taxon>
        <taxon>Betaproteobacteria</taxon>
        <taxon>Burkholderiales</taxon>
        <taxon>Alcaligenaceae</taxon>
        <taxon>Bordetella</taxon>
    </lineage>
</organism>
<dbReference type="InterPro" id="IPR011701">
    <property type="entry name" value="MFS"/>
</dbReference>
<evidence type="ECO:0000256" key="2">
    <source>
        <dbReference type="ARBA" id="ARBA00022692"/>
    </source>
</evidence>
<feature type="transmembrane region" description="Helical" evidence="5">
    <location>
        <begin position="361"/>
        <end position="381"/>
    </location>
</feature>
<dbReference type="GO" id="GO:0016020">
    <property type="term" value="C:membrane"/>
    <property type="evidence" value="ECO:0007669"/>
    <property type="project" value="UniProtKB-SubCell"/>
</dbReference>
<keyword evidence="4 5" id="KW-0472">Membrane</keyword>
<reference evidence="7 8" key="1">
    <citation type="submission" date="2017-05" db="EMBL/GenBank/DDBJ databases">
        <title>Complete and WGS of Bordetella genogroups.</title>
        <authorList>
            <person name="Spilker T."/>
            <person name="LiPuma J."/>
        </authorList>
    </citation>
    <scope>NUCLEOTIDE SEQUENCE [LARGE SCALE GENOMIC DNA]</scope>
    <source>
        <strain evidence="7 8">AU7206</strain>
    </source>
</reference>
<feature type="transmembrane region" description="Helical" evidence="5">
    <location>
        <begin position="101"/>
        <end position="122"/>
    </location>
</feature>
<dbReference type="STRING" id="463040.CAL15_05235"/>
<dbReference type="InterPro" id="IPR020846">
    <property type="entry name" value="MFS_dom"/>
</dbReference>
<feature type="transmembrane region" description="Helical" evidence="5">
    <location>
        <begin position="302"/>
        <end position="322"/>
    </location>
</feature>
<sequence length="391" mass="39745">MTSVAVSAAAARRATLPTMAQFFMNGATFATWGVQIPALKAAFGATDAMMSVAMLCVAGGAVMAMKHVGRWVSRVGSARAMTLGSLVYAATLLAIPFPGRFAALLAVLIAFGMAMAAFDVAMNVQAAHVEAHGERPIMSTMHGVFSVGGMVGAALGGAVLSMGWTLQAHAALVAGLLAATAMAASPRLVADPPAPPRPEGHAASRRIPRALWILGGIAFLGLVCEGAMYDWAAIYMRDVAGVSLEASGYGYAAFSGGMAAGRFSADFLRRRLSEHTLLSAGAWLGFAGIVLALASPAPATSLLGFALMGLGVANFMPFFFLAGSRLPGMSAAAGVAGVAQFAYAGMLFGPPAIGALTHVSTLQGGLAFVAAIMGGIALFGIRRIYRVAGGR</sequence>
<feature type="domain" description="Major facilitator superfamily (MFS) profile" evidence="6">
    <location>
        <begin position="14"/>
        <end position="391"/>
    </location>
</feature>
<evidence type="ECO:0000256" key="3">
    <source>
        <dbReference type="ARBA" id="ARBA00022989"/>
    </source>
</evidence>
<keyword evidence="2 5" id="KW-0812">Transmembrane</keyword>
<dbReference type="Pfam" id="PF07690">
    <property type="entry name" value="MFS_1"/>
    <property type="match status" value="1"/>
</dbReference>
<dbReference type="InterPro" id="IPR036259">
    <property type="entry name" value="MFS_trans_sf"/>
</dbReference>
<feature type="transmembrane region" description="Helical" evidence="5">
    <location>
        <begin position="143"/>
        <end position="164"/>
    </location>
</feature>
<dbReference type="PANTHER" id="PTHR23514:SF13">
    <property type="entry name" value="INNER MEMBRANE PROTEIN YBJJ"/>
    <property type="match status" value="1"/>
</dbReference>
<keyword evidence="8" id="KW-1185">Reference proteome</keyword>
<dbReference type="PROSITE" id="PS50850">
    <property type="entry name" value="MFS"/>
    <property type="match status" value="1"/>
</dbReference>
<evidence type="ECO:0000313" key="7">
    <source>
        <dbReference type="EMBL" id="ARP93840.1"/>
    </source>
</evidence>
<dbReference type="Gene3D" id="1.20.1250.20">
    <property type="entry name" value="MFS general substrate transporter like domains"/>
    <property type="match status" value="1"/>
</dbReference>
<feature type="transmembrane region" description="Helical" evidence="5">
    <location>
        <begin position="170"/>
        <end position="189"/>
    </location>
</feature>
<dbReference type="OrthoDB" id="9810941at2"/>
<feature type="transmembrane region" description="Helical" evidence="5">
    <location>
        <begin position="210"/>
        <end position="229"/>
    </location>
</feature>
<feature type="transmembrane region" description="Helical" evidence="5">
    <location>
        <begin position="249"/>
        <end position="265"/>
    </location>
</feature>
<dbReference type="PANTHER" id="PTHR23514">
    <property type="entry name" value="BYPASS OF STOP CODON PROTEIN 6"/>
    <property type="match status" value="1"/>
</dbReference>
<dbReference type="GO" id="GO:0022857">
    <property type="term" value="F:transmembrane transporter activity"/>
    <property type="evidence" value="ECO:0007669"/>
    <property type="project" value="InterPro"/>
</dbReference>
<dbReference type="Proteomes" id="UP000194161">
    <property type="component" value="Chromosome"/>
</dbReference>
<evidence type="ECO:0000256" key="4">
    <source>
        <dbReference type="ARBA" id="ARBA00023136"/>
    </source>
</evidence>
<keyword evidence="3 5" id="KW-1133">Transmembrane helix</keyword>
<comment type="subcellular location">
    <subcellularLocation>
        <location evidence="1">Membrane</location>
        <topology evidence="1">Multi-pass membrane protein</topology>
    </subcellularLocation>
</comment>
<protein>
    <submittedName>
        <fullName evidence="7">MFS transporter</fullName>
    </submittedName>
</protein>